<dbReference type="SUPFAM" id="SSF55486">
    <property type="entry name" value="Metalloproteases ('zincins'), catalytic domain"/>
    <property type="match status" value="1"/>
</dbReference>
<dbReference type="GO" id="GO:0043171">
    <property type="term" value="P:peptide catabolic process"/>
    <property type="evidence" value="ECO:0007669"/>
    <property type="project" value="TreeGrafter"/>
</dbReference>
<evidence type="ECO:0000259" key="1">
    <source>
        <dbReference type="Pfam" id="PF01433"/>
    </source>
</evidence>
<dbReference type="PANTHER" id="PTHR11533:SF299">
    <property type="entry name" value="AMINOPEPTIDASE"/>
    <property type="match status" value="1"/>
</dbReference>
<dbReference type="GO" id="GO:0006508">
    <property type="term" value="P:proteolysis"/>
    <property type="evidence" value="ECO:0007669"/>
    <property type="project" value="TreeGrafter"/>
</dbReference>
<dbReference type="Gene3D" id="1.10.390.10">
    <property type="entry name" value="Neutral Protease Domain 2"/>
    <property type="match status" value="1"/>
</dbReference>
<sequence>MEWWNDLWLNEGFASFIENVGVNHIHPEWKMIDQSLLDENQWAMKEDQLRNSHPIMAEVKDPAQINSLFDSISYDKGAAIIRMLEDVLGRDVFFKGLTRYLKKYSFSNAETNDLWQCLTEEIRDRQSKGGGLDVKEMMTTWTSQMGFPVINVTRDQYEPTIVSYRTETFSCSLWNTISFR</sequence>
<dbReference type="GO" id="GO:0008270">
    <property type="term" value="F:zinc ion binding"/>
    <property type="evidence" value="ECO:0007669"/>
    <property type="project" value="InterPro"/>
</dbReference>
<dbReference type="GO" id="GO:0042277">
    <property type="term" value="F:peptide binding"/>
    <property type="evidence" value="ECO:0007669"/>
    <property type="project" value="TreeGrafter"/>
</dbReference>
<keyword evidence="3" id="KW-1185">Reference proteome</keyword>
<proteinExistence type="predicted"/>
<dbReference type="InterPro" id="IPR014782">
    <property type="entry name" value="Peptidase_M1_dom"/>
</dbReference>
<comment type="caution">
    <text evidence="2">The sequence shown here is derived from an EMBL/GenBank/DDBJ whole genome shotgun (WGS) entry which is preliminary data.</text>
</comment>
<dbReference type="Pfam" id="PF01433">
    <property type="entry name" value="Peptidase_M1"/>
    <property type="match status" value="1"/>
</dbReference>
<dbReference type="InterPro" id="IPR027268">
    <property type="entry name" value="Peptidase_M4/M1_CTD_sf"/>
</dbReference>
<organism evidence="2 3">
    <name type="scientific">Desmophyllum pertusum</name>
    <dbReference type="NCBI Taxonomy" id="174260"/>
    <lineage>
        <taxon>Eukaryota</taxon>
        <taxon>Metazoa</taxon>
        <taxon>Cnidaria</taxon>
        <taxon>Anthozoa</taxon>
        <taxon>Hexacorallia</taxon>
        <taxon>Scleractinia</taxon>
        <taxon>Caryophylliina</taxon>
        <taxon>Caryophylliidae</taxon>
        <taxon>Desmophyllum</taxon>
    </lineage>
</organism>
<dbReference type="PANTHER" id="PTHR11533">
    <property type="entry name" value="PROTEASE M1 ZINC METALLOPROTEASE"/>
    <property type="match status" value="1"/>
</dbReference>
<gene>
    <name evidence="2" type="ORF">OS493_003316</name>
</gene>
<dbReference type="GO" id="GO:0016020">
    <property type="term" value="C:membrane"/>
    <property type="evidence" value="ECO:0007669"/>
    <property type="project" value="TreeGrafter"/>
</dbReference>
<dbReference type="AlphaFoldDB" id="A0A9X0DBA9"/>
<dbReference type="EMBL" id="MU825397">
    <property type="protein sequence ID" value="KAJ7393660.1"/>
    <property type="molecule type" value="Genomic_DNA"/>
</dbReference>
<name>A0A9X0DBA9_9CNID</name>
<evidence type="ECO:0000313" key="2">
    <source>
        <dbReference type="EMBL" id="KAJ7393660.1"/>
    </source>
</evidence>
<dbReference type="OrthoDB" id="6020861at2759"/>
<protein>
    <recommendedName>
        <fullName evidence="1">Peptidase M1 membrane alanine aminopeptidase domain-containing protein</fullName>
    </recommendedName>
</protein>
<dbReference type="GO" id="GO:0005615">
    <property type="term" value="C:extracellular space"/>
    <property type="evidence" value="ECO:0007669"/>
    <property type="project" value="TreeGrafter"/>
</dbReference>
<reference evidence="2" key="1">
    <citation type="submission" date="2023-01" db="EMBL/GenBank/DDBJ databases">
        <title>Genome assembly of the deep-sea coral Lophelia pertusa.</title>
        <authorList>
            <person name="Herrera S."/>
            <person name="Cordes E."/>
        </authorList>
    </citation>
    <scope>NUCLEOTIDE SEQUENCE</scope>
    <source>
        <strain evidence="2">USNM1676648</strain>
        <tissue evidence="2">Polyp</tissue>
    </source>
</reference>
<dbReference type="GO" id="GO:0005737">
    <property type="term" value="C:cytoplasm"/>
    <property type="evidence" value="ECO:0007669"/>
    <property type="project" value="TreeGrafter"/>
</dbReference>
<dbReference type="InterPro" id="IPR050344">
    <property type="entry name" value="Peptidase_M1_aminopeptidases"/>
</dbReference>
<feature type="domain" description="Peptidase M1 membrane alanine aminopeptidase" evidence="1">
    <location>
        <begin position="1"/>
        <end position="141"/>
    </location>
</feature>
<evidence type="ECO:0000313" key="3">
    <source>
        <dbReference type="Proteomes" id="UP001163046"/>
    </source>
</evidence>
<dbReference type="GO" id="GO:0070006">
    <property type="term" value="F:metalloaminopeptidase activity"/>
    <property type="evidence" value="ECO:0007669"/>
    <property type="project" value="TreeGrafter"/>
</dbReference>
<accession>A0A9X0DBA9</accession>
<dbReference type="Proteomes" id="UP001163046">
    <property type="component" value="Unassembled WGS sequence"/>
</dbReference>